<dbReference type="RefSeq" id="WP_325848071.1">
    <property type="nucleotide sequence ID" value="NZ_JALLMC010000001.1"/>
</dbReference>
<proteinExistence type="predicted"/>
<dbReference type="InterPro" id="IPR009954">
    <property type="entry name" value="DUF1482"/>
</dbReference>
<sequence>MLGVYKTESGCDAAAKEQHIKGECYPYKSADDQQPAFKF</sequence>
<reference evidence="1 2" key="1">
    <citation type="submission" date="2022-04" db="EMBL/GenBank/DDBJ databases">
        <title>Whole genome surviellance of AMR bacteria from Assam, India: One Health Study.</title>
        <authorList>
            <person name="Mendem S.K."/>
            <person name="Rakshit O."/>
            <person name="Murugesan D."/>
            <person name="Shome R."/>
            <person name="Raisen C."/>
            <person name="Holmes M.A."/>
            <person name="Saikia K."/>
            <person name="Shome B.R."/>
        </authorList>
    </citation>
    <scope>NUCLEOTIDE SEQUENCE [LARGE SCALE GENOMIC DNA]</scope>
    <source>
        <strain evidence="1 2">MGG-11lp</strain>
    </source>
</reference>
<name>A0ABU6DWY8_9ENTR</name>
<dbReference type="EMBL" id="JALLMC010000001">
    <property type="protein sequence ID" value="MEB6408465.1"/>
    <property type="molecule type" value="Genomic_DNA"/>
</dbReference>
<protein>
    <submittedName>
        <fullName evidence="1">YebW family protein</fullName>
    </submittedName>
</protein>
<evidence type="ECO:0000313" key="1">
    <source>
        <dbReference type="EMBL" id="MEB6408465.1"/>
    </source>
</evidence>
<accession>A0ABU6DWY8</accession>
<gene>
    <name evidence="1" type="ORF">MXM28_02005</name>
</gene>
<comment type="caution">
    <text evidence="1">The sequence shown here is derived from an EMBL/GenBank/DDBJ whole genome shotgun (WGS) entry which is preliminary data.</text>
</comment>
<organism evidence="1 2">
    <name type="scientific">Enterobacter vonholyi</name>
    <dbReference type="NCBI Taxonomy" id="2797505"/>
    <lineage>
        <taxon>Bacteria</taxon>
        <taxon>Pseudomonadati</taxon>
        <taxon>Pseudomonadota</taxon>
        <taxon>Gammaproteobacteria</taxon>
        <taxon>Enterobacterales</taxon>
        <taxon>Enterobacteriaceae</taxon>
        <taxon>Enterobacter</taxon>
    </lineage>
</organism>
<keyword evidence="2" id="KW-1185">Reference proteome</keyword>
<dbReference type="Pfam" id="PF07358">
    <property type="entry name" value="DUF1482"/>
    <property type="match status" value="1"/>
</dbReference>
<dbReference type="Proteomes" id="UP001306510">
    <property type="component" value="Unassembled WGS sequence"/>
</dbReference>
<evidence type="ECO:0000313" key="2">
    <source>
        <dbReference type="Proteomes" id="UP001306510"/>
    </source>
</evidence>